<dbReference type="NCBIfam" id="NF038237">
    <property type="entry name" value="retron_Ec67_fus"/>
    <property type="match status" value="1"/>
</dbReference>
<dbReference type="Pfam" id="PF00078">
    <property type="entry name" value="RVT_1"/>
    <property type="match status" value="1"/>
</dbReference>
<keyword evidence="5" id="KW-0460">Magnesium</keyword>
<comment type="caution">
    <text evidence="11">The sequence shown here is derived from an EMBL/GenBank/DDBJ whole genome shotgun (WGS) entry which is preliminary data.</text>
</comment>
<evidence type="ECO:0000259" key="10">
    <source>
        <dbReference type="PROSITE" id="PS50878"/>
    </source>
</evidence>
<evidence type="ECO:0000256" key="2">
    <source>
        <dbReference type="ARBA" id="ARBA00022679"/>
    </source>
</evidence>
<evidence type="ECO:0000313" key="11">
    <source>
        <dbReference type="EMBL" id="TXJ43032.1"/>
    </source>
</evidence>
<comment type="similarity">
    <text evidence="8">Belongs to the bacterial reverse transcriptase family.</text>
</comment>
<dbReference type="GO" id="GO:0003723">
    <property type="term" value="F:RNA binding"/>
    <property type="evidence" value="ECO:0007669"/>
    <property type="project" value="InterPro"/>
</dbReference>
<dbReference type="EMBL" id="SAXY01000032">
    <property type="protein sequence ID" value="TXJ43032.1"/>
    <property type="molecule type" value="Genomic_DNA"/>
</dbReference>
<dbReference type="InterPro" id="IPR053543">
    <property type="entry name" value="Bacterial_RT"/>
</dbReference>
<name>A0A5C8F1K2_BRAPL</name>
<organism evidence="11 12">
    <name type="scientific">Brachyspira pilosicoli</name>
    <name type="common">Serpulina pilosicoli</name>
    <dbReference type="NCBI Taxonomy" id="52584"/>
    <lineage>
        <taxon>Bacteria</taxon>
        <taxon>Pseudomonadati</taxon>
        <taxon>Spirochaetota</taxon>
        <taxon>Spirochaetia</taxon>
        <taxon>Brachyspirales</taxon>
        <taxon>Brachyspiraceae</taxon>
        <taxon>Brachyspira</taxon>
    </lineage>
</organism>
<dbReference type="InterPro" id="IPR000123">
    <property type="entry name" value="Reverse_transcriptase_msDNA"/>
</dbReference>
<dbReference type="OrthoDB" id="9788687at2"/>
<dbReference type="PANTHER" id="PTHR34047:SF7">
    <property type="entry name" value="RNA-DIRECTED DNA POLYMERASE"/>
    <property type="match status" value="1"/>
</dbReference>
<keyword evidence="3" id="KW-0548">Nucleotidyltransferase</keyword>
<gene>
    <name evidence="11" type="ORF">EPJ72_05170</name>
</gene>
<comment type="catalytic activity">
    <reaction evidence="9">
        <text>DNA(n) + a 2'-deoxyribonucleoside 5'-triphosphate = DNA(n+1) + diphosphate</text>
        <dbReference type="Rhea" id="RHEA:22508"/>
        <dbReference type="Rhea" id="RHEA-COMP:17339"/>
        <dbReference type="Rhea" id="RHEA-COMP:17340"/>
        <dbReference type="ChEBI" id="CHEBI:33019"/>
        <dbReference type="ChEBI" id="CHEBI:61560"/>
        <dbReference type="ChEBI" id="CHEBI:173112"/>
        <dbReference type="EC" id="2.7.7.49"/>
    </reaction>
</comment>
<dbReference type="CDD" id="cd03487">
    <property type="entry name" value="RT_Bac_retron_II"/>
    <property type="match status" value="1"/>
</dbReference>
<dbReference type="InterPro" id="IPR051083">
    <property type="entry name" value="GrpII_Intron_Splice-Mob/Def"/>
</dbReference>
<keyword evidence="6 11" id="KW-0695">RNA-directed DNA polymerase</keyword>
<dbReference type="InterPro" id="IPR000477">
    <property type="entry name" value="RT_dom"/>
</dbReference>
<reference evidence="11 12" key="1">
    <citation type="journal article" date="1992" name="Lakartidningen">
        <title>[Penicillin V and not amoxicillin is the first choice preparation in acute otitis].</title>
        <authorList>
            <person name="Kamme C."/>
            <person name="Lundgren K."/>
            <person name="Prellner K."/>
        </authorList>
    </citation>
    <scope>NUCLEOTIDE SEQUENCE [LARGE SCALE GENOMIC DNA]</scope>
    <source>
        <strain evidence="11 12">PC5538III-hc</strain>
    </source>
</reference>
<evidence type="ECO:0000256" key="9">
    <source>
        <dbReference type="ARBA" id="ARBA00048173"/>
    </source>
</evidence>
<dbReference type="EC" id="2.7.7.49" evidence="1"/>
<dbReference type="GO" id="GO:0051607">
    <property type="term" value="P:defense response to virus"/>
    <property type="evidence" value="ECO:0007669"/>
    <property type="project" value="UniProtKB-KW"/>
</dbReference>
<dbReference type="Proteomes" id="UP000323176">
    <property type="component" value="Unassembled WGS sequence"/>
</dbReference>
<keyword evidence="4" id="KW-0479">Metal-binding</keyword>
<proteinExistence type="inferred from homology"/>
<sequence length="557" mass="66475">MFLIFENMYKKEEIERAVKKLEELVNCKSKKDFSDWLDIRLKTIYYILLINKEPLYNEFTIPKKNGSMRNISAPNEHLKRIQHNLKKNLDMCYIAITHNNFNKRLAHGFIRKKSIITNSQYHKNKRYVLNIDLKDFFPSINFGRVRGFFIKNKYFQLNEDIATLIAQIACHNNQLPQGSPCSPIISNLLALSLDKYLFSLSKKYRFTYTRYADDITISTNLREFPKGIAYFDEYEEKWFLGNKIIEVINNNHFDINFEKIRMQYKTSRQEVTGLITNKKVNIKRSYIRATRAMLDHLVLYPSSDDYISRRKIVEGRIAFIHQIRKINIENNRDLSLKMLENFFCFDNFINNNNITILVEGITDKIYIKSAFKYFKSEYKFKLKIITKNPFSRTNSQKNSGEGSLNQLLSRFKETKFLDRINMFLKRSKLVKPKNPIIIIFDRDNKKFVNDFEQKNAQYLFLEPNVYYFPIPELPDKKYISIEYYFSDEVLNTPFKGHKLELDIQNKDKKIFYKIGEKGLSKNKFAIHIVRKLAESEFINFKKIFDIINEINIDYKNK</sequence>
<dbReference type="GO" id="GO:0046872">
    <property type="term" value="F:metal ion binding"/>
    <property type="evidence" value="ECO:0007669"/>
    <property type="project" value="UniProtKB-KW"/>
</dbReference>
<evidence type="ECO:0000256" key="1">
    <source>
        <dbReference type="ARBA" id="ARBA00012493"/>
    </source>
</evidence>
<dbReference type="InterPro" id="IPR043502">
    <property type="entry name" value="DNA/RNA_pol_sf"/>
</dbReference>
<feature type="domain" description="Reverse transcriptase" evidence="10">
    <location>
        <begin position="42"/>
        <end position="276"/>
    </location>
</feature>
<keyword evidence="2" id="KW-0808">Transferase</keyword>
<dbReference type="PRINTS" id="PR00866">
    <property type="entry name" value="RNADNAPOLMS"/>
</dbReference>
<dbReference type="SUPFAM" id="SSF56672">
    <property type="entry name" value="DNA/RNA polymerases"/>
    <property type="match status" value="1"/>
</dbReference>
<evidence type="ECO:0000256" key="5">
    <source>
        <dbReference type="ARBA" id="ARBA00022842"/>
    </source>
</evidence>
<dbReference type="GO" id="GO:0003964">
    <property type="term" value="F:RNA-directed DNA polymerase activity"/>
    <property type="evidence" value="ECO:0007669"/>
    <property type="project" value="UniProtKB-KW"/>
</dbReference>
<keyword evidence="7" id="KW-0051">Antiviral defense</keyword>
<dbReference type="AlphaFoldDB" id="A0A5C8F1K2"/>
<protein>
    <recommendedName>
        <fullName evidence="1">RNA-directed DNA polymerase</fullName>
        <ecNumber evidence="1">2.7.7.49</ecNumber>
    </recommendedName>
</protein>
<evidence type="ECO:0000256" key="8">
    <source>
        <dbReference type="ARBA" id="ARBA00034120"/>
    </source>
</evidence>
<evidence type="ECO:0000313" key="12">
    <source>
        <dbReference type="Proteomes" id="UP000323176"/>
    </source>
</evidence>
<dbReference type="PROSITE" id="PS50878">
    <property type="entry name" value="RT_POL"/>
    <property type="match status" value="1"/>
</dbReference>
<dbReference type="PANTHER" id="PTHR34047">
    <property type="entry name" value="NUCLEAR INTRON MATURASE 1, MITOCHONDRIAL-RELATED"/>
    <property type="match status" value="1"/>
</dbReference>
<accession>A0A5C8F1K2</accession>
<evidence type="ECO:0000256" key="6">
    <source>
        <dbReference type="ARBA" id="ARBA00022918"/>
    </source>
</evidence>
<evidence type="ECO:0000256" key="3">
    <source>
        <dbReference type="ARBA" id="ARBA00022695"/>
    </source>
</evidence>
<evidence type="ECO:0000256" key="7">
    <source>
        <dbReference type="ARBA" id="ARBA00023118"/>
    </source>
</evidence>
<evidence type="ECO:0000256" key="4">
    <source>
        <dbReference type="ARBA" id="ARBA00022723"/>
    </source>
</evidence>